<dbReference type="Gene3D" id="3.40.50.1820">
    <property type="entry name" value="alpha/beta hydrolase"/>
    <property type="match status" value="1"/>
</dbReference>
<reference evidence="9 10" key="1">
    <citation type="journal article" date="2016" name="Sci. Rep.">
        <title>The genome sequence of the outbreeding globe artichoke constructed de novo incorporating a phase-aware low-pass sequencing strategy of F1 progeny.</title>
        <authorList>
            <person name="Scaglione D."/>
            <person name="Reyes-Chin-Wo S."/>
            <person name="Acquadro A."/>
            <person name="Froenicke L."/>
            <person name="Portis E."/>
            <person name="Beitel C."/>
            <person name="Tirone M."/>
            <person name="Mauro R."/>
            <person name="Lo Monaco A."/>
            <person name="Mauromicale G."/>
            <person name="Faccioli P."/>
            <person name="Cattivelli L."/>
            <person name="Rieseberg L."/>
            <person name="Michelmore R."/>
            <person name="Lanteri S."/>
        </authorList>
    </citation>
    <scope>NUCLEOTIDE SEQUENCE [LARGE SCALE GENOMIC DNA]</scope>
    <source>
        <strain evidence="9">2C</strain>
    </source>
</reference>
<evidence type="ECO:0000256" key="3">
    <source>
        <dbReference type="ARBA" id="ARBA00022801"/>
    </source>
</evidence>
<dbReference type="InterPro" id="IPR029058">
    <property type="entry name" value="AB_hydrolase_fold"/>
</dbReference>
<comment type="function">
    <text evidence="6">Epoxide hydrolase involved in the biosynthesis of cucurbitacin and mogroside tetracyclic triterpene natural products (e.g. siamenoside I and mogrosides IV, V and VI). Cucurbitacins have cytotoxic properties and exhibit deterrent taste as a defense barrier against herbivores. Mogrosides are nonsugar highly oxygenated compounds used as high-intensity zero-calorie sweeteners; they also possess pharmacological properties such as regulating immunity, lowering blood sugar and lipid levels, protecting the liver, and acting as antioxidants and antitumor agents. Catalyzes the hydrolysis of aromatic epoxide-containing substrates, such as the conversion of 24,25-epoxycucurbitadienol to 24,25-dihydroxycucurbitadienol.</text>
</comment>
<dbReference type="InterPro" id="IPR000073">
    <property type="entry name" value="AB_hydrolase_1"/>
</dbReference>
<dbReference type="SUPFAM" id="SSF53474">
    <property type="entry name" value="alpha/beta-Hydrolases"/>
    <property type="match status" value="1"/>
</dbReference>
<dbReference type="PRINTS" id="PR00412">
    <property type="entry name" value="EPOXHYDRLASE"/>
</dbReference>
<dbReference type="Gramene" id="KVI11594">
    <property type="protein sequence ID" value="KVI11594"/>
    <property type="gene ID" value="Ccrd_009998"/>
</dbReference>
<protein>
    <recommendedName>
        <fullName evidence="2">soluble epoxide hydrolase</fullName>
        <ecNumber evidence="2">3.3.2.10</ecNumber>
    </recommendedName>
</protein>
<keyword evidence="10" id="KW-1185">Reference proteome</keyword>
<evidence type="ECO:0000256" key="6">
    <source>
        <dbReference type="ARBA" id="ARBA00058358"/>
    </source>
</evidence>
<evidence type="ECO:0000259" key="8">
    <source>
        <dbReference type="Pfam" id="PF12697"/>
    </source>
</evidence>
<comment type="pathway">
    <text evidence="1">Secondary metabolite biosynthesis; terpenoid biosynthesis.</text>
</comment>
<evidence type="ECO:0000256" key="4">
    <source>
        <dbReference type="ARBA" id="ARBA00038334"/>
    </source>
</evidence>
<feature type="domain" description="AB hydrolase-1" evidence="8">
    <location>
        <begin position="27"/>
        <end position="311"/>
    </location>
</feature>
<sequence>MEKIVHRMVDVNGINMHIAELGHGPTVLLIHGFPELWYSWRHQILYLAAHGYHAVAPDLRGYGDTTGPPLDDVTKFTTFQVVGDLVSLIDQVASLDEKVLVVGHDWGAIIAWCLCLYRPDKVKALVNMSVAYIPRNPKFKPVDGIRAIYGNDHYISRFQEPGVIEDEFAELGIERALKKFLAYRNPTPPVLPKNLSLEDSPDNPILLPSWLSEGDIAYYTSKYEKTGFTGGLNYYRAMNLNWELSAPWTGAQVKVPAKFIVGEIDLTYNTMGIQDYIHKGGFKKEVPLLEDVIIMEGVGHFLHEEKPDEINQHIDRFFKQFCDDELN</sequence>
<dbReference type="EC" id="3.3.2.10" evidence="2"/>
<name>A0A103YM44_CYNCS</name>
<evidence type="ECO:0000256" key="7">
    <source>
        <dbReference type="ARBA" id="ARBA00093212"/>
    </source>
</evidence>
<dbReference type="Pfam" id="PF12697">
    <property type="entry name" value="Abhydrolase_6"/>
    <property type="match status" value="1"/>
</dbReference>
<dbReference type="FunFam" id="3.40.50.1820:FF:000161">
    <property type="entry name" value="Epoxide hydrolase"/>
    <property type="match status" value="1"/>
</dbReference>
<dbReference type="STRING" id="59895.A0A103YM44"/>
<dbReference type="OMA" id="HNTTHIQ"/>
<comment type="similarity">
    <text evidence="4">Belongs to the AB hydrolase superfamily. Epoxide hydrolase family.</text>
</comment>
<evidence type="ECO:0000313" key="10">
    <source>
        <dbReference type="Proteomes" id="UP000243975"/>
    </source>
</evidence>
<evidence type="ECO:0000313" key="9">
    <source>
        <dbReference type="EMBL" id="KVI11594.1"/>
    </source>
</evidence>
<dbReference type="InterPro" id="IPR000639">
    <property type="entry name" value="Epox_hydrolase-like"/>
</dbReference>
<organism evidence="9 10">
    <name type="scientific">Cynara cardunculus var. scolymus</name>
    <name type="common">Globe artichoke</name>
    <name type="synonym">Cynara scolymus</name>
    <dbReference type="NCBI Taxonomy" id="59895"/>
    <lineage>
        <taxon>Eukaryota</taxon>
        <taxon>Viridiplantae</taxon>
        <taxon>Streptophyta</taxon>
        <taxon>Embryophyta</taxon>
        <taxon>Tracheophyta</taxon>
        <taxon>Spermatophyta</taxon>
        <taxon>Magnoliopsida</taxon>
        <taxon>eudicotyledons</taxon>
        <taxon>Gunneridae</taxon>
        <taxon>Pentapetalae</taxon>
        <taxon>asterids</taxon>
        <taxon>campanulids</taxon>
        <taxon>Asterales</taxon>
        <taxon>Asteraceae</taxon>
        <taxon>Carduoideae</taxon>
        <taxon>Cardueae</taxon>
        <taxon>Carduinae</taxon>
        <taxon>Cynara</taxon>
    </lineage>
</organism>
<dbReference type="OrthoDB" id="7130006at2759"/>
<dbReference type="GO" id="GO:0004301">
    <property type="term" value="F:epoxide hydrolase activity"/>
    <property type="evidence" value="ECO:0007669"/>
    <property type="project" value="UniProtKB-EC"/>
</dbReference>
<comment type="caution">
    <text evidence="9">The sequence shown here is derived from an EMBL/GenBank/DDBJ whole genome shotgun (WGS) entry which is preliminary data.</text>
</comment>
<evidence type="ECO:0000256" key="1">
    <source>
        <dbReference type="ARBA" id="ARBA00004721"/>
    </source>
</evidence>
<dbReference type="EMBL" id="LEKV01000072">
    <property type="protein sequence ID" value="KVI11594.1"/>
    <property type="molecule type" value="Genomic_DNA"/>
</dbReference>
<proteinExistence type="inferred from homology"/>
<dbReference type="Proteomes" id="UP000243975">
    <property type="component" value="Unassembled WGS sequence"/>
</dbReference>
<keyword evidence="3 9" id="KW-0378">Hydrolase</keyword>
<accession>A0A103YM44</accession>
<comment type="catalytic activity">
    <reaction evidence="7">
        <text>(24S)-24,25-epoxycucurbitadienol + H2O = (24R)-24,25-dihydroxycucurbitadienol</text>
        <dbReference type="Rhea" id="RHEA:81855"/>
        <dbReference type="ChEBI" id="CHEBI:15377"/>
        <dbReference type="ChEBI" id="CHEBI:229949"/>
        <dbReference type="ChEBI" id="CHEBI:229950"/>
    </reaction>
    <physiologicalReaction direction="left-to-right" evidence="7">
        <dbReference type="Rhea" id="RHEA:81856"/>
    </physiologicalReaction>
</comment>
<dbReference type="AlphaFoldDB" id="A0A103YM44"/>
<evidence type="ECO:0000256" key="2">
    <source>
        <dbReference type="ARBA" id="ARBA00013006"/>
    </source>
</evidence>
<evidence type="ECO:0000256" key="5">
    <source>
        <dbReference type="ARBA" id="ARBA00051067"/>
    </source>
</evidence>
<dbReference type="PANTHER" id="PTHR43329">
    <property type="entry name" value="EPOXIDE HYDROLASE"/>
    <property type="match status" value="1"/>
</dbReference>
<gene>
    <name evidence="9" type="ORF">Ccrd_009998</name>
</gene>
<comment type="catalytic activity">
    <reaction evidence="5">
        <text>an epoxide + H2O = an ethanediol</text>
        <dbReference type="Rhea" id="RHEA:19037"/>
        <dbReference type="ChEBI" id="CHEBI:15377"/>
        <dbReference type="ChEBI" id="CHEBI:32955"/>
        <dbReference type="ChEBI" id="CHEBI:140594"/>
        <dbReference type="EC" id="3.3.2.10"/>
    </reaction>
    <physiologicalReaction direction="left-to-right" evidence="5">
        <dbReference type="Rhea" id="RHEA:19038"/>
    </physiologicalReaction>
</comment>